<name>A0A1I7GF57_9FLAO</name>
<dbReference type="InterPro" id="IPR036278">
    <property type="entry name" value="Sialidase_sf"/>
</dbReference>
<feature type="signal peptide" evidence="1">
    <location>
        <begin position="1"/>
        <end position="25"/>
    </location>
</feature>
<feature type="chain" id="PRO_5011688433" evidence="1">
    <location>
        <begin position="26"/>
        <end position="431"/>
    </location>
</feature>
<evidence type="ECO:0000313" key="3">
    <source>
        <dbReference type="Proteomes" id="UP000199138"/>
    </source>
</evidence>
<gene>
    <name evidence="2" type="ORF">SAMN05216480_104167</name>
</gene>
<accession>A0A1I7GF57</accession>
<evidence type="ECO:0000256" key="1">
    <source>
        <dbReference type="SAM" id="SignalP"/>
    </source>
</evidence>
<dbReference type="SUPFAM" id="SSF50939">
    <property type="entry name" value="Sialidases"/>
    <property type="match status" value="1"/>
</dbReference>
<dbReference type="EMBL" id="FPBK01000004">
    <property type="protein sequence ID" value="SFU47075.1"/>
    <property type="molecule type" value="Genomic_DNA"/>
</dbReference>
<proteinExistence type="predicted"/>
<reference evidence="3" key="1">
    <citation type="submission" date="2016-10" db="EMBL/GenBank/DDBJ databases">
        <authorList>
            <person name="Varghese N."/>
            <person name="Submissions S."/>
        </authorList>
    </citation>
    <scope>NUCLEOTIDE SEQUENCE [LARGE SCALE GENOMIC DNA]</scope>
    <source>
        <strain evidence="3">CGMCC 1.12333</strain>
    </source>
</reference>
<organism evidence="2 3">
    <name type="scientific">Pustulibacterium marinum</name>
    <dbReference type="NCBI Taxonomy" id="1224947"/>
    <lineage>
        <taxon>Bacteria</taxon>
        <taxon>Pseudomonadati</taxon>
        <taxon>Bacteroidota</taxon>
        <taxon>Flavobacteriia</taxon>
        <taxon>Flavobacteriales</taxon>
        <taxon>Flavobacteriaceae</taxon>
        <taxon>Pustulibacterium</taxon>
    </lineage>
</organism>
<keyword evidence="3" id="KW-1185">Reference proteome</keyword>
<dbReference type="OrthoDB" id="223410at2"/>
<dbReference type="Pfam" id="PF15892">
    <property type="entry name" value="BNR_4"/>
    <property type="match status" value="1"/>
</dbReference>
<protein>
    <submittedName>
        <fullName evidence="2">BNR repeat-containing family member</fullName>
    </submittedName>
</protein>
<dbReference type="STRING" id="1224947.SAMN05216480_104167"/>
<sequence>MSVLKSIKIVCAVIMMSLCSIQGFAQEIQKSTVGLGWSNNSVNAVVFRGKALTTYKNIQFTTYYNPEGKLVLAKRNLGDAQWQVQTTQYSGNVSDAHNSISIIVDNEGYVHVSWDQHNTKLRYAKSIKPFGLELSEELTMTGKQEERVTYPEFHKLSNGKLLFCYRSGESGRGNMVINEYNVATQQWTQLQNNLLDGEEQRSAYWQMTVGKNNTVYISWVWRETWDVSTNHDLCFAMSEDGGRTWKNSEGKAYTLPINAASAEVAFKIPQNSSLINQTSMTVDKKGNPYIATYWNSDSIPQYKIVYKRKGKWRLKETHFHKETFSLGGGGTKSIPIARPKVLVDNKTIYLLFRDEERNNKITLAASKICKDRWALTDVSESGVGQWEPNYDDSLWKSTKQLHIFSQKVIQVDGEGLQETTPQPVEIIEVSL</sequence>
<keyword evidence="1" id="KW-0732">Signal</keyword>
<dbReference type="RefSeq" id="WP_093024626.1">
    <property type="nucleotide sequence ID" value="NZ_FPBK01000004.1"/>
</dbReference>
<dbReference type="AlphaFoldDB" id="A0A1I7GF57"/>
<dbReference type="Proteomes" id="UP000199138">
    <property type="component" value="Unassembled WGS sequence"/>
</dbReference>
<evidence type="ECO:0000313" key="2">
    <source>
        <dbReference type="EMBL" id="SFU47075.1"/>
    </source>
</evidence>